<feature type="transmembrane region" description="Helical" evidence="7">
    <location>
        <begin position="123"/>
        <end position="141"/>
    </location>
</feature>
<comment type="subcellular location">
    <subcellularLocation>
        <location evidence="1">Cell membrane</location>
        <topology evidence="1">Multi-pass membrane protein</topology>
    </subcellularLocation>
</comment>
<keyword evidence="2" id="KW-0813">Transport</keyword>
<keyword evidence="4 7" id="KW-0812">Transmembrane</keyword>
<evidence type="ECO:0000256" key="2">
    <source>
        <dbReference type="ARBA" id="ARBA00022448"/>
    </source>
</evidence>
<evidence type="ECO:0000313" key="8">
    <source>
        <dbReference type="EMBL" id="MYL27856.1"/>
    </source>
</evidence>
<evidence type="ECO:0000256" key="4">
    <source>
        <dbReference type="ARBA" id="ARBA00022692"/>
    </source>
</evidence>
<organism evidence="8 9">
    <name type="scientific">Vreelandella halophila</name>
    <dbReference type="NCBI Taxonomy" id="86177"/>
    <lineage>
        <taxon>Bacteria</taxon>
        <taxon>Pseudomonadati</taxon>
        <taxon>Pseudomonadota</taxon>
        <taxon>Gammaproteobacteria</taxon>
        <taxon>Oceanospirillales</taxon>
        <taxon>Halomonadaceae</taxon>
        <taxon>Vreelandella</taxon>
    </lineage>
</organism>
<dbReference type="PANTHER" id="PTHR30509">
    <property type="entry name" value="P-HYDROXYBENZOIC ACID EFFLUX PUMP SUBUNIT-RELATED"/>
    <property type="match status" value="1"/>
</dbReference>
<feature type="transmembrane region" description="Helical" evidence="7">
    <location>
        <begin position="147"/>
        <end position="169"/>
    </location>
</feature>
<evidence type="ECO:0000256" key="1">
    <source>
        <dbReference type="ARBA" id="ARBA00004651"/>
    </source>
</evidence>
<feature type="transmembrane region" description="Helical" evidence="7">
    <location>
        <begin position="507"/>
        <end position="525"/>
    </location>
</feature>
<dbReference type="GO" id="GO:0005886">
    <property type="term" value="C:plasma membrane"/>
    <property type="evidence" value="ECO:0007669"/>
    <property type="project" value="UniProtKB-SubCell"/>
</dbReference>
<evidence type="ECO:0000256" key="3">
    <source>
        <dbReference type="ARBA" id="ARBA00022475"/>
    </source>
</evidence>
<keyword evidence="9" id="KW-1185">Reference proteome</keyword>
<dbReference type="EMBL" id="WMEX01000008">
    <property type="protein sequence ID" value="MYL27856.1"/>
    <property type="molecule type" value="Genomic_DNA"/>
</dbReference>
<reference evidence="8 9" key="1">
    <citation type="submission" date="2019-11" db="EMBL/GenBank/DDBJ databases">
        <title>Genome sequences of 17 halophilic strains isolated from different environments.</title>
        <authorList>
            <person name="Furrow R.E."/>
        </authorList>
    </citation>
    <scope>NUCLEOTIDE SEQUENCE [LARGE SCALE GENOMIC DNA]</scope>
    <source>
        <strain evidence="8 9">22507_15_FS</strain>
    </source>
</reference>
<dbReference type="PANTHER" id="PTHR30509:SF9">
    <property type="entry name" value="MULTIDRUG RESISTANCE PROTEIN MDTO"/>
    <property type="match status" value="1"/>
</dbReference>
<evidence type="ECO:0000313" key="9">
    <source>
        <dbReference type="Proteomes" id="UP000460751"/>
    </source>
</evidence>
<accession>A0A9X4YE83</accession>
<feature type="transmembrane region" description="Helical" evidence="7">
    <location>
        <begin position="53"/>
        <end position="72"/>
    </location>
</feature>
<keyword evidence="3" id="KW-1003">Cell membrane</keyword>
<feature type="transmembrane region" description="Helical" evidence="7">
    <location>
        <begin position="181"/>
        <end position="199"/>
    </location>
</feature>
<sequence length="685" mass="75565">MAIGYATVLISVCRVMEKPFSSTSDGGRYSMTSPRSLPDWFAGKGFDVERLRFGLQTALTACLALALAWILGLEHPQWSAMTVWAASQPLRQQLIAKSLYRMLGTVIGTGVGLMLLMAAGDHLIWLVVGLSLWVGLCAAVGNALYSLLSYATLLSGYSAAMVALLGMSASMSVTELGIDRLLTVLLGVVMAMLVGLVFTPKASSSELIMRGRRLTSGVLHQLVARLDGIYDDEPRDPNKLAVGIASLEVKLETVAIGLRKASHSARSQRAILSALIAILLWLRRGRLSRLPGPQTRDAVREAAVAMDRGAPPAEVAAAVQRASDLATDTTPALADALGRLAHALRERQYFRDTGRIRLENDRRHIIRHRDWIHVRQVMLRTTGVLLIVGLCWIASGWSAGAYVMLGTSVKVTLFSTFENPAWIMRRIFAWQSVGGTCAVVLQALVWPLAGYEWVLVLSMLPFILLTVIPFSHRRTQSGSMDVVMIFLLLSQPDLPLTATFAESLTKALAVVAGPLLALLAFRTIYPTDARRRQQQLHRMMTRELVALAGKDSREGLRFWQARFYHRVMRLLYWAHLRGLPTHQFLDGSLAALILGQALQALQQYRLSADVDPGTARRVEAVLRRVGDLQTHPRQAARALERLADTLERRQHLELARLTRHAARELQRHQAFFVSEADPAEALPAS</sequence>
<feature type="transmembrane region" description="Helical" evidence="7">
    <location>
        <begin position="99"/>
        <end position="116"/>
    </location>
</feature>
<dbReference type="Proteomes" id="UP000460751">
    <property type="component" value="Unassembled WGS sequence"/>
</dbReference>
<dbReference type="AlphaFoldDB" id="A0A9X4YE83"/>
<dbReference type="InterPro" id="IPR006726">
    <property type="entry name" value="PHBA_efflux_AaeB/fusaric-R"/>
</dbReference>
<gene>
    <name evidence="8" type="ORF">GLW01_13765</name>
</gene>
<keyword evidence="5 7" id="KW-1133">Transmembrane helix</keyword>
<dbReference type="GO" id="GO:0022857">
    <property type="term" value="F:transmembrane transporter activity"/>
    <property type="evidence" value="ECO:0007669"/>
    <property type="project" value="InterPro"/>
</dbReference>
<feature type="transmembrane region" description="Helical" evidence="7">
    <location>
        <begin position="429"/>
        <end position="447"/>
    </location>
</feature>
<protein>
    <submittedName>
        <fullName evidence="8">FUSC family protein</fullName>
    </submittedName>
</protein>
<feature type="transmembrane region" description="Helical" evidence="7">
    <location>
        <begin position="453"/>
        <end position="470"/>
    </location>
</feature>
<comment type="caution">
    <text evidence="8">The sequence shown here is derived from an EMBL/GenBank/DDBJ whole genome shotgun (WGS) entry which is preliminary data.</text>
</comment>
<dbReference type="Pfam" id="PF04632">
    <property type="entry name" value="FUSC"/>
    <property type="match status" value="1"/>
</dbReference>
<proteinExistence type="predicted"/>
<evidence type="ECO:0000256" key="6">
    <source>
        <dbReference type="ARBA" id="ARBA00023136"/>
    </source>
</evidence>
<evidence type="ECO:0000256" key="7">
    <source>
        <dbReference type="SAM" id="Phobius"/>
    </source>
</evidence>
<feature type="transmembrane region" description="Helical" evidence="7">
    <location>
        <begin position="377"/>
        <end position="395"/>
    </location>
</feature>
<evidence type="ECO:0000256" key="5">
    <source>
        <dbReference type="ARBA" id="ARBA00022989"/>
    </source>
</evidence>
<name>A0A9X4YE83_9GAMM</name>
<keyword evidence="6 7" id="KW-0472">Membrane</keyword>